<gene>
    <name evidence="2" type="ORF">CLORY_14950</name>
</gene>
<evidence type="ECO:0000259" key="1">
    <source>
        <dbReference type="Pfam" id="PF01636"/>
    </source>
</evidence>
<dbReference type="RefSeq" id="WP_079422905.1">
    <property type="nucleotide sequence ID" value="NZ_MZGV01000012.1"/>
</dbReference>
<protein>
    <submittedName>
        <fullName evidence="2">Phosphotransferase enzyme family protein</fullName>
    </submittedName>
</protein>
<dbReference type="AlphaFoldDB" id="A0A1V4IS61"/>
<sequence length="303" mass="35719">MKTYEELKGIDFYSTWRIIDKINKGWSDDDKYYIKDDCGKEFLLRTSDIATLENKKREYEILSKISECNINMSMPISFGTYANNAKVYSLLTWVAGNDAESVLPELNETEQYKLGIEAGQILKAIHTIPAPKNQQKWSDRFNKKIDRNINNYINCDIRVSHADKLIKYINDNRYLLENRKQTMQHGDFHVGNLVINESLHIGVIDFNRYDYGDPWEEYKRTAFSLSISEPFVIGQIHGYFSNDVPEVFFRLLALYQASNSLSSVPWAIKFGRKEVDVMLRNITKMLEYYDYFNTYMPRWYKQI</sequence>
<comment type="caution">
    <text evidence="2">The sequence shown here is derived from an EMBL/GenBank/DDBJ whole genome shotgun (WGS) entry which is preliminary data.</text>
</comment>
<feature type="domain" description="Aminoglycoside phosphotransferase" evidence="1">
    <location>
        <begin position="21"/>
        <end position="240"/>
    </location>
</feature>
<dbReference type="Proteomes" id="UP000190080">
    <property type="component" value="Unassembled WGS sequence"/>
</dbReference>
<name>A0A1V4IS61_9CLOT</name>
<dbReference type="GO" id="GO:0016740">
    <property type="term" value="F:transferase activity"/>
    <property type="evidence" value="ECO:0007669"/>
    <property type="project" value="UniProtKB-KW"/>
</dbReference>
<dbReference type="PANTHER" id="PTHR41283:SF1">
    <property type="entry name" value="AMINOGLYCOSIDE PHOSPHOTRANSFERASE DOMAIN-CONTAINING PROTEIN"/>
    <property type="match status" value="1"/>
</dbReference>
<dbReference type="InterPro" id="IPR011009">
    <property type="entry name" value="Kinase-like_dom_sf"/>
</dbReference>
<reference evidence="2 3" key="1">
    <citation type="submission" date="2017-03" db="EMBL/GenBank/DDBJ databases">
        <title>Genome sequence of Clostridium oryzae DSM 28571.</title>
        <authorList>
            <person name="Poehlein A."/>
            <person name="Daniel R."/>
        </authorList>
    </citation>
    <scope>NUCLEOTIDE SEQUENCE [LARGE SCALE GENOMIC DNA]</scope>
    <source>
        <strain evidence="2 3">DSM 28571</strain>
    </source>
</reference>
<dbReference type="STRING" id="1450648.CLORY_14950"/>
<keyword evidence="3" id="KW-1185">Reference proteome</keyword>
<keyword evidence="2" id="KW-0808">Transferase</keyword>
<dbReference type="Gene3D" id="3.90.1200.10">
    <property type="match status" value="1"/>
</dbReference>
<dbReference type="InterPro" id="IPR002575">
    <property type="entry name" value="Aminoglycoside_PTrfase"/>
</dbReference>
<dbReference type="EMBL" id="MZGV01000012">
    <property type="protein sequence ID" value="OPJ62871.1"/>
    <property type="molecule type" value="Genomic_DNA"/>
</dbReference>
<evidence type="ECO:0000313" key="3">
    <source>
        <dbReference type="Proteomes" id="UP000190080"/>
    </source>
</evidence>
<dbReference type="SUPFAM" id="SSF56112">
    <property type="entry name" value="Protein kinase-like (PK-like)"/>
    <property type="match status" value="1"/>
</dbReference>
<accession>A0A1V4IS61</accession>
<evidence type="ECO:0000313" key="2">
    <source>
        <dbReference type="EMBL" id="OPJ62871.1"/>
    </source>
</evidence>
<organism evidence="2 3">
    <name type="scientific">Clostridium oryzae</name>
    <dbReference type="NCBI Taxonomy" id="1450648"/>
    <lineage>
        <taxon>Bacteria</taxon>
        <taxon>Bacillati</taxon>
        <taxon>Bacillota</taxon>
        <taxon>Clostridia</taxon>
        <taxon>Eubacteriales</taxon>
        <taxon>Clostridiaceae</taxon>
        <taxon>Clostridium</taxon>
    </lineage>
</organism>
<proteinExistence type="predicted"/>
<dbReference type="PANTHER" id="PTHR41283">
    <property type="entry name" value="AMINOGLYCOSIDE PHOSPHOTRANSFERASE"/>
    <property type="match status" value="1"/>
</dbReference>
<dbReference type="Pfam" id="PF01636">
    <property type="entry name" value="APH"/>
    <property type="match status" value="1"/>
</dbReference>